<dbReference type="Proteomes" id="UP000253303">
    <property type="component" value="Unassembled WGS sequence"/>
</dbReference>
<proteinExistence type="predicted"/>
<dbReference type="OrthoDB" id="3540583at2"/>
<protein>
    <submittedName>
        <fullName evidence="2">Uncharacterized protein</fullName>
    </submittedName>
</protein>
<reference evidence="2 3" key="1">
    <citation type="submission" date="2018-06" db="EMBL/GenBank/DDBJ databases">
        <title>Sphaerisporangium craniellae sp. nov., isolated from a marine sponge in the South China Sea.</title>
        <authorList>
            <person name="Li L."/>
        </authorList>
    </citation>
    <scope>NUCLEOTIDE SEQUENCE [LARGE SCALE GENOMIC DNA]</scope>
    <source>
        <strain evidence="2 3">LHW63015</strain>
    </source>
</reference>
<feature type="region of interest" description="Disordered" evidence="1">
    <location>
        <begin position="46"/>
        <end position="65"/>
    </location>
</feature>
<keyword evidence="3" id="KW-1185">Reference proteome</keyword>
<gene>
    <name evidence="2" type="ORF">DP939_03835</name>
</gene>
<dbReference type="RefSeq" id="WP_113978886.1">
    <property type="nucleotide sequence ID" value="NZ_QMEY01000001.1"/>
</dbReference>
<accession>A0A366M7L4</accession>
<comment type="caution">
    <text evidence="2">The sequence shown here is derived from an EMBL/GenBank/DDBJ whole genome shotgun (WGS) entry which is preliminary data.</text>
</comment>
<organism evidence="2 3">
    <name type="scientific">Spongiactinospora rosea</name>
    <dbReference type="NCBI Taxonomy" id="2248750"/>
    <lineage>
        <taxon>Bacteria</taxon>
        <taxon>Bacillati</taxon>
        <taxon>Actinomycetota</taxon>
        <taxon>Actinomycetes</taxon>
        <taxon>Streptosporangiales</taxon>
        <taxon>Streptosporangiaceae</taxon>
        <taxon>Spongiactinospora</taxon>
    </lineage>
</organism>
<sequence length="65" mass="7578">MCDHRRPRRDDRRRQMNRGHAFAAAGRTEPREGWFAHRAGVSRCAQVTGTERPAHQSTWRGRGHE</sequence>
<dbReference type="EMBL" id="QMEY01000001">
    <property type="protein sequence ID" value="RBQ21823.1"/>
    <property type="molecule type" value="Genomic_DNA"/>
</dbReference>
<name>A0A366M7L4_9ACTN</name>
<feature type="region of interest" description="Disordered" evidence="1">
    <location>
        <begin position="1"/>
        <end position="29"/>
    </location>
</feature>
<evidence type="ECO:0000256" key="1">
    <source>
        <dbReference type="SAM" id="MobiDB-lite"/>
    </source>
</evidence>
<evidence type="ECO:0000313" key="2">
    <source>
        <dbReference type="EMBL" id="RBQ21823.1"/>
    </source>
</evidence>
<evidence type="ECO:0000313" key="3">
    <source>
        <dbReference type="Proteomes" id="UP000253303"/>
    </source>
</evidence>
<dbReference type="AlphaFoldDB" id="A0A366M7L4"/>
<feature type="compositionally biased region" description="Polar residues" evidence="1">
    <location>
        <begin position="46"/>
        <end position="59"/>
    </location>
</feature>
<feature type="compositionally biased region" description="Basic and acidic residues" evidence="1">
    <location>
        <begin position="1"/>
        <end position="14"/>
    </location>
</feature>